<feature type="transmembrane region" description="Helical" evidence="13">
    <location>
        <begin position="161"/>
        <end position="182"/>
    </location>
</feature>
<keyword evidence="8 13" id="KW-0812">Transmembrane</keyword>
<name>A0A1M5RS08_9GAMM</name>
<evidence type="ECO:0000256" key="7">
    <source>
        <dbReference type="ARBA" id="ARBA00022519"/>
    </source>
</evidence>
<comment type="function">
    <text evidence="1 12">Required for the export of heme to the periplasm for the biogenesis of c-type cytochromes.</text>
</comment>
<dbReference type="STRING" id="490188.SAMN04488068_3170"/>
<organism evidence="14 15">
    <name type="scientific">Hydrocarboniphaga daqingensis</name>
    <dbReference type="NCBI Taxonomy" id="490188"/>
    <lineage>
        <taxon>Bacteria</taxon>
        <taxon>Pseudomonadati</taxon>
        <taxon>Pseudomonadota</taxon>
        <taxon>Gammaproteobacteria</taxon>
        <taxon>Nevskiales</taxon>
        <taxon>Nevskiaceae</taxon>
        <taxon>Hydrocarboniphaga</taxon>
    </lineage>
</organism>
<dbReference type="EMBL" id="FQWZ01000008">
    <property type="protein sequence ID" value="SHH29055.1"/>
    <property type="molecule type" value="Genomic_DNA"/>
</dbReference>
<keyword evidence="5 12" id="KW-0813">Transport</keyword>
<keyword evidence="10 13" id="KW-1133">Transmembrane helix</keyword>
<evidence type="ECO:0000256" key="13">
    <source>
        <dbReference type="SAM" id="Phobius"/>
    </source>
</evidence>
<evidence type="ECO:0000313" key="15">
    <source>
        <dbReference type="Proteomes" id="UP000199758"/>
    </source>
</evidence>
<dbReference type="GO" id="GO:0017004">
    <property type="term" value="P:cytochrome complex assembly"/>
    <property type="evidence" value="ECO:0007669"/>
    <property type="project" value="UniProtKB-KW"/>
</dbReference>
<evidence type="ECO:0000256" key="2">
    <source>
        <dbReference type="ARBA" id="ARBA00004429"/>
    </source>
</evidence>
<feature type="transmembrane region" description="Helical" evidence="13">
    <location>
        <begin position="194"/>
        <end position="217"/>
    </location>
</feature>
<protein>
    <recommendedName>
        <fullName evidence="4 12">Heme exporter protein B</fullName>
    </recommendedName>
</protein>
<keyword evidence="11 12" id="KW-0472">Membrane</keyword>
<evidence type="ECO:0000256" key="9">
    <source>
        <dbReference type="ARBA" id="ARBA00022748"/>
    </source>
</evidence>
<dbReference type="PIRSF" id="PIRSF002764">
    <property type="entry name" value="CcmB"/>
    <property type="match status" value="1"/>
</dbReference>
<dbReference type="AlphaFoldDB" id="A0A1M5RS08"/>
<evidence type="ECO:0000313" key="14">
    <source>
        <dbReference type="EMBL" id="SHH29055.1"/>
    </source>
</evidence>
<dbReference type="Proteomes" id="UP000199758">
    <property type="component" value="Unassembled WGS sequence"/>
</dbReference>
<reference evidence="14 15" key="1">
    <citation type="submission" date="2016-11" db="EMBL/GenBank/DDBJ databases">
        <authorList>
            <person name="Jaros S."/>
            <person name="Januszkiewicz K."/>
            <person name="Wedrychowicz H."/>
        </authorList>
    </citation>
    <scope>NUCLEOTIDE SEQUENCE [LARGE SCALE GENOMIC DNA]</scope>
    <source>
        <strain evidence="14 15">CGMCC 1.7049</strain>
    </source>
</reference>
<evidence type="ECO:0000256" key="1">
    <source>
        <dbReference type="ARBA" id="ARBA00002442"/>
    </source>
</evidence>
<feature type="transmembrane region" description="Helical" evidence="13">
    <location>
        <begin position="99"/>
        <end position="119"/>
    </location>
</feature>
<keyword evidence="6 12" id="KW-1003">Cell membrane</keyword>
<comment type="subcellular location">
    <subcellularLocation>
        <location evidence="2">Cell inner membrane</location>
        <topology evidence="2">Multi-pass membrane protein</topology>
    </subcellularLocation>
</comment>
<feature type="transmembrane region" description="Helical" evidence="13">
    <location>
        <begin position="21"/>
        <end position="41"/>
    </location>
</feature>
<dbReference type="GO" id="GO:1903607">
    <property type="term" value="P:cytochrome c biosynthetic process"/>
    <property type="evidence" value="ECO:0007669"/>
    <property type="project" value="TreeGrafter"/>
</dbReference>
<dbReference type="OrthoDB" id="9799895at2"/>
<dbReference type="GO" id="GO:0015232">
    <property type="term" value="F:heme transmembrane transporter activity"/>
    <property type="evidence" value="ECO:0007669"/>
    <property type="project" value="InterPro"/>
</dbReference>
<comment type="similarity">
    <text evidence="3 12">Belongs to the CcmB/CycW/HelB family.</text>
</comment>
<evidence type="ECO:0000256" key="8">
    <source>
        <dbReference type="ARBA" id="ARBA00022692"/>
    </source>
</evidence>
<keyword evidence="15" id="KW-1185">Reference proteome</keyword>
<keyword evidence="9 12" id="KW-0201">Cytochrome c-type biogenesis</keyword>
<gene>
    <name evidence="14" type="ORF">SAMN04488068_3170</name>
</gene>
<accession>A0A1M5RS08</accession>
<feature type="transmembrane region" description="Helical" evidence="13">
    <location>
        <begin position="47"/>
        <end position="66"/>
    </location>
</feature>
<dbReference type="PRINTS" id="PR01414">
    <property type="entry name" value="CCMBBIOGNSIS"/>
</dbReference>
<evidence type="ECO:0000256" key="4">
    <source>
        <dbReference type="ARBA" id="ARBA00016452"/>
    </source>
</evidence>
<evidence type="ECO:0000256" key="11">
    <source>
        <dbReference type="ARBA" id="ARBA00023136"/>
    </source>
</evidence>
<evidence type="ECO:0000256" key="6">
    <source>
        <dbReference type="ARBA" id="ARBA00022475"/>
    </source>
</evidence>
<feature type="transmembrane region" description="Helical" evidence="13">
    <location>
        <begin position="131"/>
        <end position="154"/>
    </location>
</feature>
<dbReference type="Pfam" id="PF03379">
    <property type="entry name" value="CcmB"/>
    <property type="match status" value="1"/>
</dbReference>
<keyword evidence="7 12" id="KW-0997">Cell inner membrane</keyword>
<dbReference type="InterPro" id="IPR003544">
    <property type="entry name" value="Cyt_c_biogenesis_CcmB"/>
</dbReference>
<evidence type="ECO:0000256" key="12">
    <source>
        <dbReference type="PIRNR" id="PIRNR002764"/>
    </source>
</evidence>
<evidence type="ECO:0000256" key="3">
    <source>
        <dbReference type="ARBA" id="ARBA00010544"/>
    </source>
</evidence>
<proteinExistence type="inferred from homology"/>
<dbReference type="GO" id="GO:0005886">
    <property type="term" value="C:plasma membrane"/>
    <property type="evidence" value="ECO:0007669"/>
    <property type="project" value="UniProtKB-SubCell"/>
</dbReference>
<dbReference type="InterPro" id="IPR026031">
    <property type="entry name" value="Cyt_c_CcmB_bac"/>
</dbReference>
<evidence type="ECO:0000256" key="5">
    <source>
        <dbReference type="ARBA" id="ARBA00022448"/>
    </source>
</evidence>
<evidence type="ECO:0000256" key="10">
    <source>
        <dbReference type="ARBA" id="ARBA00022989"/>
    </source>
</evidence>
<dbReference type="RefSeq" id="WP_072899169.1">
    <property type="nucleotide sequence ID" value="NZ_FQWZ01000008.1"/>
</dbReference>
<dbReference type="NCBIfam" id="TIGR01190">
    <property type="entry name" value="ccmB"/>
    <property type="match status" value="1"/>
</dbReference>
<dbReference type="PANTHER" id="PTHR30070:SF1">
    <property type="entry name" value="CYTOCHROME C BIOGENESIS B-RELATED"/>
    <property type="match status" value="1"/>
</dbReference>
<dbReference type="PANTHER" id="PTHR30070">
    <property type="entry name" value="HEME EXPORTER PROTEIN B"/>
    <property type="match status" value="1"/>
</dbReference>
<sequence length="222" mass="22896">MFAVFAAALRRELRLAARHKGDWLLPPLFYLIVVTLFALGGKPNDPQLSAFAPAVLWVGVLLSALLNLDRLFRADFDDGTLEQCFLGAQGAMPVVYAKLIGHWLLGGLPLSLIAAPLALQLDVPATVLPTLLAGLLLGTPMLSLIGGFAAALTVGLPRAAVLLPVLVLPLIGPVVIFGAGAARAAAAGLSAAGPLYLLASLLVAGLCLLPLAATVALRNSFD</sequence>